<feature type="region of interest" description="Disordered" evidence="1">
    <location>
        <begin position="1"/>
        <end position="61"/>
    </location>
</feature>
<dbReference type="GO" id="GO:0017000">
    <property type="term" value="P:antibiotic biosynthetic process"/>
    <property type="evidence" value="ECO:0007669"/>
    <property type="project" value="UniProtKB-ARBA"/>
</dbReference>
<dbReference type="InterPro" id="IPR029063">
    <property type="entry name" value="SAM-dependent_MTases_sf"/>
</dbReference>
<sequence>MTPHPHGPRHTAPPTPPAGHAGHAGHAGDAGHTAHAGHAAHAAHGGHTATGGHTGSTGTEPDWDALAVHLEREAELKVPFLEEAAAWLHDLLGPLDVTRVLDLGSGPGVTTVALAHAFPGAETVAVDSSAALLERARARSEREGLAARITTRAAELPAGLPDLGSAELIWTSNVVHHLGDQRAALETFAAALRPGGVLAVREGGLPTRFLPRDIGVGRPGLQARLDAAEEDRFSAMRAELPDHTRTVEDWPALLVAAGLAPTGSRTFLTDLSAPLDPVARAHVRARVERLRESLADDLSAEDLATLDTLLDDGSAEGLLRRPDVFFLTATTVHTAVRT</sequence>
<dbReference type="STRING" id="943816.AN217_25700"/>
<dbReference type="RefSeq" id="WP_075002074.1">
    <property type="nucleotide sequence ID" value="NZ_FOGO01000011.1"/>
</dbReference>
<accession>A0A1H9VB00</accession>
<dbReference type="Proteomes" id="UP000182841">
    <property type="component" value="Unassembled WGS sequence"/>
</dbReference>
<name>A0A1H9VB00_9ACTN</name>
<dbReference type="AlphaFoldDB" id="A0A1H9VB00"/>
<proteinExistence type="predicted"/>
<evidence type="ECO:0000313" key="4">
    <source>
        <dbReference type="Proteomes" id="UP000182841"/>
    </source>
</evidence>
<organism evidence="3 4">
    <name type="scientific">Streptomyces qinglanensis</name>
    <dbReference type="NCBI Taxonomy" id="943816"/>
    <lineage>
        <taxon>Bacteria</taxon>
        <taxon>Bacillati</taxon>
        <taxon>Actinomycetota</taxon>
        <taxon>Actinomycetes</taxon>
        <taxon>Kitasatosporales</taxon>
        <taxon>Streptomycetaceae</taxon>
        <taxon>Streptomyces</taxon>
    </lineage>
</organism>
<keyword evidence="3" id="KW-0489">Methyltransferase</keyword>
<gene>
    <name evidence="3" type="ORF">SAMN05421870_11155</name>
</gene>
<keyword evidence="4" id="KW-1185">Reference proteome</keyword>
<dbReference type="Pfam" id="PF08242">
    <property type="entry name" value="Methyltransf_12"/>
    <property type="match status" value="1"/>
</dbReference>
<protein>
    <submittedName>
        <fullName evidence="3">Methyltransferase domain-containing protein</fullName>
    </submittedName>
</protein>
<evidence type="ECO:0000259" key="2">
    <source>
        <dbReference type="Pfam" id="PF08242"/>
    </source>
</evidence>
<dbReference type="OrthoDB" id="3382693at2"/>
<dbReference type="SUPFAM" id="SSF53335">
    <property type="entry name" value="S-adenosyl-L-methionine-dependent methyltransferases"/>
    <property type="match status" value="1"/>
</dbReference>
<dbReference type="GO" id="GO:0008168">
    <property type="term" value="F:methyltransferase activity"/>
    <property type="evidence" value="ECO:0007669"/>
    <property type="project" value="UniProtKB-KW"/>
</dbReference>
<dbReference type="Gene3D" id="3.40.50.150">
    <property type="entry name" value="Vaccinia Virus protein VP39"/>
    <property type="match status" value="1"/>
</dbReference>
<evidence type="ECO:0000256" key="1">
    <source>
        <dbReference type="SAM" id="MobiDB-lite"/>
    </source>
</evidence>
<reference evidence="4" key="1">
    <citation type="submission" date="2016-10" db="EMBL/GenBank/DDBJ databases">
        <authorList>
            <person name="Varghese N."/>
            <person name="Submissions S."/>
        </authorList>
    </citation>
    <scope>NUCLEOTIDE SEQUENCE [LARGE SCALE GENOMIC DNA]</scope>
    <source>
        <strain evidence="4">CGMCC 4.6825</strain>
    </source>
</reference>
<dbReference type="PANTHER" id="PTHR43861:SF1">
    <property type="entry name" value="TRANS-ACONITATE 2-METHYLTRANSFERASE"/>
    <property type="match status" value="1"/>
</dbReference>
<dbReference type="GO" id="GO:0032259">
    <property type="term" value="P:methylation"/>
    <property type="evidence" value="ECO:0007669"/>
    <property type="project" value="UniProtKB-KW"/>
</dbReference>
<dbReference type="EMBL" id="FOGO01000011">
    <property type="protein sequence ID" value="SES18417.1"/>
    <property type="molecule type" value="Genomic_DNA"/>
</dbReference>
<feature type="compositionally biased region" description="Low complexity" evidence="1">
    <location>
        <begin position="30"/>
        <end position="47"/>
    </location>
</feature>
<dbReference type="InterPro" id="IPR013217">
    <property type="entry name" value="Methyltransf_12"/>
</dbReference>
<feature type="domain" description="Methyltransferase type 12" evidence="2">
    <location>
        <begin position="101"/>
        <end position="198"/>
    </location>
</feature>
<dbReference type="PANTHER" id="PTHR43861">
    <property type="entry name" value="TRANS-ACONITATE 2-METHYLTRANSFERASE-RELATED"/>
    <property type="match status" value="1"/>
</dbReference>
<evidence type="ECO:0000313" key="3">
    <source>
        <dbReference type="EMBL" id="SES18417.1"/>
    </source>
</evidence>
<keyword evidence="3" id="KW-0808">Transferase</keyword>
<dbReference type="CDD" id="cd02440">
    <property type="entry name" value="AdoMet_MTases"/>
    <property type="match status" value="1"/>
</dbReference>